<feature type="domain" description="Peptidoglycan binding-like" evidence="1">
    <location>
        <begin position="2"/>
        <end position="54"/>
    </location>
</feature>
<evidence type="ECO:0000313" key="2">
    <source>
        <dbReference type="EMBL" id="BFO21101.1"/>
    </source>
</evidence>
<name>A0AAT9HV38_9ACTN</name>
<gene>
    <name evidence="2" type="ORF">SHKM778_74890</name>
</gene>
<evidence type="ECO:0000259" key="1">
    <source>
        <dbReference type="Pfam" id="PF01471"/>
    </source>
</evidence>
<protein>
    <recommendedName>
        <fullName evidence="1">Peptidoglycan binding-like domain-containing protein</fullName>
    </recommendedName>
</protein>
<dbReference type="Pfam" id="PF01471">
    <property type="entry name" value="PG_binding_1"/>
    <property type="match status" value="1"/>
</dbReference>
<dbReference type="AlphaFoldDB" id="A0AAT9HV38"/>
<accession>A0AAT9HV38</accession>
<dbReference type="InterPro" id="IPR036366">
    <property type="entry name" value="PGBDSf"/>
</dbReference>
<organism evidence="2">
    <name type="scientific">Streptomyces haneummycinicus</name>
    <dbReference type="NCBI Taxonomy" id="3074435"/>
    <lineage>
        <taxon>Bacteria</taxon>
        <taxon>Bacillati</taxon>
        <taxon>Actinomycetota</taxon>
        <taxon>Actinomycetes</taxon>
        <taxon>Kitasatosporales</taxon>
        <taxon>Streptomycetaceae</taxon>
        <taxon>Streptomyces</taxon>
    </lineage>
</organism>
<dbReference type="SUPFAM" id="SSF47090">
    <property type="entry name" value="PGBD-like"/>
    <property type="match status" value="1"/>
</dbReference>
<dbReference type="EMBL" id="AP035768">
    <property type="protein sequence ID" value="BFO21101.1"/>
    <property type="molecule type" value="Genomic_DNA"/>
</dbReference>
<reference evidence="2" key="1">
    <citation type="submission" date="2024-06" db="EMBL/GenBank/DDBJ databases">
        <authorList>
            <consortium name="consrtm"/>
            <person name="Uemura M."/>
            <person name="Terahara T."/>
        </authorList>
    </citation>
    <scope>NUCLEOTIDE SEQUENCE</scope>
    <source>
        <strain evidence="2">KM77-8</strain>
    </source>
</reference>
<dbReference type="InterPro" id="IPR002477">
    <property type="entry name" value="Peptidoglycan-bd-like"/>
</dbReference>
<proteinExistence type="predicted"/>
<sequence length="61" mass="7282">MVELQLRLKEKWLYNDEANGNFNRRLEEALRAFQWPRGLRSELGFYGPETRARLQSETAEP</sequence>
<dbReference type="Gene3D" id="1.10.101.10">
    <property type="entry name" value="PGBD-like superfamily/PGBD"/>
    <property type="match status" value="1"/>
</dbReference>
<dbReference type="InterPro" id="IPR036365">
    <property type="entry name" value="PGBD-like_sf"/>
</dbReference>
<reference evidence="2" key="2">
    <citation type="submission" date="2024-07" db="EMBL/GenBank/DDBJ databases">
        <title>Streptomyces haneummycinica sp. nov., a new antibiotic-producing actinobacterium isolated from marine sediment.</title>
        <authorList>
            <person name="Uemura M."/>
            <person name="Hamada M."/>
            <person name="Hirano S."/>
            <person name="Kobayashi K."/>
            <person name="Ohshiro T."/>
            <person name="Kobayashi T."/>
            <person name="Terahara T."/>
        </authorList>
    </citation>
    <scope>NUCLEOTIDE SEQUENCE</scope>
    <source>
        <strain evidence="2">KM77-8</strain>
    </source>
</reference>